<gene>
    <name evidence="1" type="ORF">SDC9_161574</name>
</gene>
<sequence>MSGQCSKNKGLGRDFIIVCKGIQYPAFKGEGQQPGKEQGKDDDG</sequence>
<evidence type="ECO:0000313" key="1">
    <source>
        <dbReference type="EMBL" id="MPN14248.1"/>
    </source>
</evidence>
<dbReference type="EMBL" id="VSSQ01060850">
    <property type="protein sequence ID" value="MPN14248.1"/>
    <property type="molecule type" value="Genomic_DNA"/>
</dbReference>
<accession>A0A645FIL9</accession>
<organism evidence="1">
    <name type="scientific">bioreactor metagenome</name>
    <dbReference type="NCBI Taxonomy" id="1076179"/>
    <lineage>
        <taxon>unclassified sequences</taxon>
        <taxon>metagenomes</taxon>
        <taxon>ecological metagenomes</taxon>
    </lineage>
</organism>
<reference evidence="1" key="1">
    <citation type="submission" date="2019-08" db="EMBL/GenBank/DDBJ databases">
        <authorList>
            <person name="Kucharzyk K."/>
            <person name="Murdoch R.W."/>
            <person name="Higgins S."/>
            <person name="Loffler F."/>
        </authorList>
    </citation>
    <scope>NUCLEOTIDE SEQUENCE</scope>
</reference>
<protein>
    <submittedName>
        <fullName evidence="1">Uncharacterized protein</fullName>
    </submittedName>
</protein>
<proteinExistence type="predicted"/>
<dbReference type="AlphaFoldDB" id="A0A645FIL9"/>
<name>A0A645FIL9_9ZZZZ</name>
<comment type="caution">
    <text evidence="1">The sequence shown here is derived from an EMBL/GenBank/DDBJ whole genome shotgun (WGS) entry which is preliminary data.</text>
</comment>